<proteinExistence type="predicted"/>
<keyword evidence="6" id="KW-0418">Kinase</keyword>
<dbReference type="Gene3D" id="3.30.450.20">
    <property type="entry name" value="PAS domain"/>
    <property type="match status" value="2"/>
</dbReference>
<name>A0A1M7E5T2_XYLRU</name>
<keyword evidence="8" id="KW-0812">Transmembrane</keyword>
<dbReference type="SMART" id="SM00304">
    <property type="entry name" value="HAMP"/>
    <property type="match status" value="1"/>
</dbReference>
<evidence type="ECO:0000313" key="10">
    <source>
        <dbReference type="EMBL" id="SHL86749.1"/>
    </source>
</evidence>
<evidence type="ECO:0000256" key="5">
    <source>
        <dbReference type="ARBA" id="ARBA00022679"/>
    </source>
</evidence>
<evidence type="ECO:0000256" key="6">
    <source>
        <dbReference type="ARBA" id="ARBA00022777"/>
    </source>
</evidence>
<feature type="transmembrane region" description="Helical" evidence="8">
    <location>
        <begin position="311"/>
        <end position="331"/>
    </location>
</feature>
<dbReference type="CDD" id="cd06225">
    <property type="entry name" value="HAMP"/>
    <property type="match status" value="1"/>
</dbReference>
<dbReference type="Pfam" id="PF22673">
    <property type="entry name" value="MCP-like_PDC_1"/>
    <property type="match status" value="1"/>
</dbReference>
<dbReference type="CDD" id="cd12912">
    <property type="entry name" value="PDC2_MCP_like"/>
    <property type="match status" value="1"/>
</dbReference>
<dbReference type="GO" id="GO:0007165">
    <property type="term" value="P:signal transduction"/>
    <property type="evidence" value="ECO:0007669"/>
    <property type="project" value="InterPro"/>
</dbReference>
<dbReference type="PANTHER" id="PTHR45528">
    <property type="entry name" value="SENSOR HISTIDINE KINASE CPXA"/>
    <property type="match status" value="1"/>
</dbReference>
<dbReference type="EC" id="2.7.13.3" evidence="3"/>
<dbReference type="InterPro" id="IPR050398">
    <property type="entry name" value="HssS/ArlS-like"/>
</dbReference>
<organism evidence="10 11">
    <name type="scientific">Xylanibacter ruminicola</name>
    <name type="common">Prevotella ruminicola</name>
    <dbReference type="NCBI Taxonomy" id="839"/>
    <lineage>
        <taxon>Bacteria</taxon>
        <taxon>Pseudomonadati</taxon>
        <taxon>Bacteroidota</taxon>
        <taxon>Bacteroidia</taxon>
        <taxon>Bacteroidales</taxon>
        <taxon>Prevotellaceae</taxon>
        <taxon>Xylanibacter</taxon>
    </lineage>
</organism>
<dbReference type="Pfam" id="PF00672">
    <property type="entry name" value="HAMP"/>
    <property type="match status" value="1"/>
</dbReference>
<keyword evidence="4" id="KW-0597">Phosphoprotein</keyword>
<dbReference type="PROSITE" id="PS50885">
    <property type="entry name" value="HAMP"/>
    <property type="match status" value="1"/>
</dbReference>
<evidence type="ECO:0000256" key="3">
    <source>
        <dbReference type="ARBA" id="ARBA00012438"/>
    </source>
</evidence>
<evidence type="ECO:0000256" key="2">
    <source>
        <dbReference type="ARBA" id="ARBA00004141"/>
    </source>
</evidence>
<evidence type="ECO:0000313" key="11">
    <source>
        <dbReference type="Proteomes" id="UP000184280"/>
    </source>
</evidence>
<keyword evidence="7 8" id="KW-0472">Membrane</keyword>
<dbReference type="InterPro" id="IPR003660">
    <property type="entry name" value="HAMP_dom"/>
</dbReference>
<evidence type="ECO:0000256" key="8">
    <source>
        <dbReference type="SAM" id="Phobius"/>
    </source>
</evidence>
<dbReference type="CDD" id="cd12913">
    <property type="entry name" value="PDC1_MCP_like"/>
    <property type="match status" value="1"/>
</dbReference>
<dbReference type="Gene3D" id="6.10.340.10">
    <property type="match status" value="1"/>
</dbReference>
<evidence type="ECO:0000256" key="4">
    <source>
        <dbReference type="ARBA" id="ARBA00022553"/>
    </source>
</evidence>
<comment type="catalytic activity">
    <reaction evidence="1">
        <text>ATP + protein L-histidine = ADP + protein N-phospho-L-histidine.</text>
        <dbReference type="EC" id="2.7.13.3"/>
    </reaction>
</comment>
<evidence type="ECO:0000256" key="1">
    <source>
        <dbReference type="ARBA" id="ARBA00000085"/>
    </source>
</evidence>
<evidence type="ECO:0000259" key="9">
    <source>
        <dbReference type="PROSITE" id="PS50885"/>
    </source>
</evidence>
<dbReference type="EMBL" id="FRCJ01000001">
    <property type="protein sequence ID" value="SHL86749.1"/>
    <property type="molecule type" value="Genomic_DNA"/>
</dbReference>
<dbReference type="PANTHER" id="PTHR45528:SF9">
    <property type="entry name" value="SENSOR HISTIDINE KINASE YBDK"/>
    <property type="match status" value="1"/>
</dbReference>
<keyword evidence="8" id="KW-1133">Transmembrane helix</keyword>
<accession>A0A1M7E5T2</accession>
<feature type="domain" description="HAMP" evidence="9">
    <location>
        <begin position="332"/>
        <end position="385"/>
    </location>
</feature>
<sequence length="487" mass="56428">MKPNFLYTIIKSLSAKLSLWVVLFVSILFAATFSLMFYYARQAVHDESLGKAEDILDQFEIAVGQKLHEIEVITRQTHWWVEQNMTDTLEIGKYTQQILANEPTIIGIATAFVPGTFPDRGEKDYMIYYHRWKGKVVRSEQFARASYLHQQWYEEPMTHDKNMWTEPHEDYRTDDEPIITYAMPIHKDGKVVGVYGVDISIYWLSRIIHEQRPLPNVTSSLMTHSGAFVIHPDTSLLRPRAMFTLMEQYPEEKYSLTAYRMMSGQSGTEQLSLNGTPRVLAYKPFENTKWEITVACPEDEIMGNYNTMIPLMFAVVLLALIAIVVFCSVYIHRELHPLRALEKSARLIKNGHYDVPIKTSNRQDEVGVLANSFITMQQSIRQHLDEIDQKNLMLVEQNWQLTEAQKHKTEADRVKMAFLQNMTDQMDEPVNEISRLVTEVRQHHQEMTHEQIVELANQVDAHTFTVTQLLGKLLEVATKKQEEEGEA</sequence>
<dbReference type="OrthoDB" id="1061490at2"/>
<reference evidence="10 11" key="1">
    <citation type="submission" date="2016-11" db="EMBL/GenBank/DDBJ databases">
        <authorList>
            <person name="Jaros S."/>
            <person name="Januszkiewicz K."/>
            <person name="Wedrychowicz H."/>
        </authorList>
    </citation>
    <scope>NUCLEOTIDE SEQUENCE [LARGE SCALE GENOMIC DNA]</scope>
    <source>
        <strain evidence="10 11">BPI-34</strain>
    </source>
</reference>
<dbReference type="RefSeq" id="WP_081358115.1">
    <property type="nucleotide sequence ID" value="NZ_FOLF01000002.1"/>
</dbReference>
<keyword evidence="5" id="KW-0808">Transferase</keyword>
<dbReference type="GO" id="GO:0004673">
    <property type="term" value="F:protein histidine kinase activity"/>
    <property type="evidence" value="ECO:0007669"/>
    <property type="project" value="UniProtKB-EC"/>
</dbReference>
<dbReference type="Proteomes" id="UP000184280">
    <property type="component" value="Unassembled WGS sequence"/>
</dbReference>
<dbReference type="SUPFAM" id="SSF158472">
    <property type="entry name" value="HAMP domain-like"/>
    <property type="match status" value="1"/>
</dbReference>
<dbReference type="AlphaFoldDB" id="A0A1M7E5T2"/>
<dbReference type="GO" id="GO:0016020">
    <property type="term" value="C:membrane"/>
    <property type="evidence" value="ECO:0007669"/>
    <property type="project" value="UniProtKB-SubCell"/>
</dbReference>
<gene>
    <name evidence="10" type="ORF">SAMN04488494_0954</name>
</gene>
<protein>
    <recommendedName>
        <fullName evidence="3">histidine kinase</fullName>
        <ecNumber evidence="3">2.7.13.3</ecNumber>
    </recommendedName>
</protein>
<evidence type="ECO:0000256" key="7">
    <source>
        <dbReference type="ARBA" id="ARBA00023136"/>
    </source>
</evidence>
<comment type="subcellular location">
    <subcellularLocation>
        <location evidence="2">Membrane</location>
        <topology evidence="2">Multi-pass membrane protein</topology>
    </subcellularLocation>
</comment>
<feature type="transmembrane region" description="Helical" evidence="8">
    <location>
        <begin position="20"/>
        <end position="40"/>
    </location>
</feature>